<evidence type="ECO:0000313" key="11">
    <source>
        <dbReference type="Proteomes" id="UP000501060"/>
    </source>
</evidence>
<keyword evidence="11" id="KW-1185">Reference proteome</keyword>
<evidence type="ECO:0000256" key="1">
    <source>
        <dbReference type="ARBA" id="ARBA00004370"/>
    </source>
</evidence>
<dbReference type="Pfam" id="PF00584">
    <property type="entry name" value="SecE"/>
    <property type="match status" value="1"/>
</dbReference>
<dbReference type="InterPro" id="IPR005807">
    <property type="entry name" value="SecE_bac"/>
</dbReference>
<dbReference type="Gene3D" id="1.20.5.1030">
    <property type="entry name" value="Preprotein translocase secy subunit"/>
    <property type="match status" value="1"/>
</dbReference>
<evidence type="ECO:0000313" key="10">
    <source>
        <dbReference type="EMBL" id="QJG66898.1"/>
    </source>
</evidence>
<feature type="compositionally biased region" description="Polar residues" evidence="8">
    <location>
        <begin position="10"/>
        <end position="26"/>
    </location>
</feature>
<dbReference type="GO" id="GO:0009306">
    <property type="term" value="P:protein secretion"/>
    <property type="evidence" value="ECO:0007669"/>
    <property type="project" value="InterPro"/>
</dbReference>
<evidence type="ECO:0000256" key="6">
    <source>
        <dbReference type="ARBA" id="ARBA00023010"/>
    </source>
</evidence>
<dbReference type="GO" id="GO:0006886">
    <property type="term" value="P:intracellular protein transport"/>
    <property type="evidence" value="ECO:0007669"/>
    <property type="project" value="InterPro"/>
</dbReference>
<keyword evidence="3 9" id="KW-0812">Transmembrane</keyword>
<dbReference type="GO" id="GO:0006605">
    <property type="term" value="P:protein targeting"/>
    <property type="evidence" value="ECO:0007669"/>
    <property type="project" value="InterPro"/>
</dbReference>
<dbReference type="InterPro" id="IPR001901">
    <property type="entry name" value="Translocase_SecE/Sec61-g"/>
</dbReference>
<feature type="region of interest" description="Disordered" evidence="8">
    <location>
        <begin position="1"/>
        <end position="27"/>
    </location>
</feature>
<dbReference type="KEGG" id="mphe:HGG69_00975"/>
<evidence type="ECO:0000256" key="8">
    <source>
        <dbReference type="SAM" id="MobiDB-lite"/>
    </source>
</evidence>
<dbReference type="InterPro" id="IPR038379">
    <property type="entry name" value="SecE_sf"/>
</dbReference>
<comment type="subcellular location">
    <subcellularLocation>
        <location evidence="1">Membrane</location>
    </subcellularLocation>
</comment>
<evidence type="ECO:0000256" key="7">
    <source>
        <dbReference type="ARBA" id="ARBA00023136"/>
    </source>
</evidence>
<dbReference type="Proteomes" id="UP000501060">
    <property type="component" value="Chromosome"/>
</dbReference>
<keyword evidence="7 9" id="KW-0472">Membrane</keyword>
<keyword evidence="6" id="KW-0811">Translocation</keyword>
<proteinExistence type="predicted"/>
<dbReference type="AlphaFoldDB" id="A0A858U802"/>
<dbReference type="RefSeq" id="WP_169604949.1">
    <property type="nucleotide sequence ID" value="NZ_CP051481.1"/>
</dbReference>
<evidence type="ECO:0000256" key="5">
    <source>
        <dbReference type="ARBA" id="ARBA00022989"/>
    </source>
</evidence>
<dbReference type="GO" id="GO:0008320">
    <property type="term" value="F:protein transmembrane transporter activity"/>
    <property type="evidence" value="ECO:0007669"/>
    <property type="project" value="InterPro"/>
</dbReference>
<evidence type="ECO:0000256" key="4">
    <source>
        <dbReference type="ARBA" id="ARBA00022927"/>
    </source>
</evidence>
<keyword evidence="5 9" id="KW-1133">Transmembrane helix</keyword>
<evidence type="ECO:0000256" key="9">
    <source>
        <dbReference type="SAM" id="Phobius"/>
    </source>
</evidence>
<evidence type="ECO:0000256" key="2">
    <source>
        <dbReference type="ARBA" id="ARBA00022448"/>
    </source>
</evidence>
<accession>A0A858U802</accession>
<reference evidence="10 11" key="1">
    <citation type="submission" date="2020-04" db="EMBL/GenBank/DDBJ databases">
        <title>Novel Mycoplasma species detected in Phocoena phocoena (harbor porpoise) from the USA.</title>
        <authorList>
            <person name="Volokhov D.V."/>
        </authorList>
    </citation>
    <scope>NUCLEOTIDE SEQUENCE [LARGE SCALE GENOMIC DNA]</scope>
    <source>
        <strain evidence="10 11">Phocoena C-264-GEN</strain>
    </source>
</reference>
<dbReference type="NCBIfam" id="TIGR00964">
    <property type="entry name" value="secE_bact"/>
    <property type="match status" value="1"/>
</dbReference>
<feature type="transmembrane region" description="Helical" evidence="9">
    <location>
        <begin position="51"/>
        <end position="81"/>
    </location>
</feature>
<evidence type="ECO:0000256" key="3">
    <source>
        <dbReference type="ARBA" id="ARBA00022692"/>
    </source>
</evidence>
<sequence length="87" mass="10357">MSNEEFDPLKSQNFSLTTKQSDNTPKVTKEKHWRSFVKEIKRIIWPKIGTIWKWFAVTCIFVLVFSIFFFIVTLLFTNLWANLGIKL</sequence>
<name>A0A858U802_9MOLU</name>
<dbReference type="GO" id="GO:0016020">
    <property type="term" value="C:membrane"/>
    <property type="evidence" value="ECO:0007669"/>
    <property type="project" value="UniProtKB-SubCell"/>
</dbReference>
<keyword evidence="4" id="KW-0653">Protein transport</keyword>
<dbReference type="EMBL" id="CP051481">
    <property type="protein sequence ID" value="QJG66898.1"/>
    <property type="molecule type" value="Genomic_DNA"/>
</dbReference>
<organism evidence="10 11">
    <name type="scientific">Mycoplasma phocoenae</name>
    <dbReference type="NCBI Taxonomy" id="754517"/>
    <lineage>
        <taxon>Bacteria</taxon>
        <taxon>Bacillati</taxon>
        <taxon>Mycoplasmatota</taxon>
        <taxon>Mollicutes</taxon>
        <taxon>Mycoplasmataceae</taxon>
        <taxon>Mycoplasma</taxon>
    </lineage>
</organism>
<protein>
    <submittedName>
        <fullName evidence="10">Preprotein translocase subunit SecE</fullName>
    </submittedName>
</protein>
<gene>
    <name evidence="10" type="primary">secE</name>
    <name evidence="10" type="ORF">HGG69_00975</name>
</gene>
<keyword evidence="2" id="KW-0813">Transport</keyword>